<dbReference type="GO" id="GO:0043041">
    <property type="term" value="P:amino acid activation for nonribosomal peptide biosynthetic process"/>
    <property type="evidence" value="ECO:0007669"/>
    <property type="project" value="TreeGrafter"/>
</dbReference>
<gene>
    <name evidence="6" type="ORF">GKIL_1816</name>
</gene>
<dbReference type="Gene3D" id="3.30.559.10">
    <property type="entry name" value="Chloramphenicol acetyltransferase-like domain"/>
    <property type="match status" value="1"/>
</dbReference>
<keyword evidence="4 6" id="KW-0436">Ligase</keyword>
<dbReference type="PANTHER" id="PTHR45527">
    <property type="entry name" value="NONRIBOSOMAL PEPTIDE SYNTHETASE"/>
    <property type="match status" value="1"/>
</dbReference>
<dbReference type="FunFam" id="3.30.559.30:FF:000001">
    <property type="entry name" value="Non-ribosomal peptide synthetase"/>
    <property type="match status" value="1"/>
</dbReference>
<dbReference type="PROSITE" id="PS50075">
    <property type="entry name" value="CARRIER"/>
    <property type="match status" value="1"/>
</dbReference>
<dbReference type="FunFam" id="3.40.50.12780:FF:000012">
    <property type="entry name" value="Non-ribosomal peptide synthetase"/>
    <property type="match status" value="1"/>
</dbReference>
<evidence type="ECO:0000256" key="1">
    <source>
        <dbReference type="ARBA" id="ARBA00001957"/>
    </source>
</evidence>
<comment type="cofactor">
    <cofactor evidence="1">
        <name>pantetheine 4'-phosphate</name>
        <dbReference type="ChEBI" id="CHEBI:47942"/>
    </cofactor>
</comment>
<dbReference type="SUPFAM" id="SSF56801">
    <property type="entry name" value="Acetyl-CoA synthetase-like"/>
    <property type="match status" value="1"/>
</dbReference>
<dbReference type="InterPro" id="IPR020845">
    <property type="entry name" value="AMP-binding_CS"/>
</dbReference>
<dbReference type="OrthoDB" id="9778383at2"/>
<dbReference type="FunFam" id="3.30.300.30:FF:000010">
    <property type="entry name" value="Enterobactin synthetase component F"/>
    <property type="match status" value="1"/>
</dbReference>
<dbReference type="CDD" id="cd17643">
    <property type="entry name" value="A_NRPS_Cytc1-like"/>
    <property type="match status" value="1"/>
</dbReference>
<keyword evidence="7" id="KW-1185">Reference proteome</keyword>
<dbReference type="RefSeq" id="WP_023173186.1">
    <property type="nucleotide sequence ID" value="NC_022600.1"/>
</dbReference>
<evidence type="ECO:0000256" key="2">
    <source>
        <dbReference type="ARBA" id="ARBA00022450"/>
    </source>
</evidence>
<dbReference type="InterPro" id="IPR023213">
    <property type="entry name" value="CAT-like_dom_sf"/>
</dbReference>
<dbReference type="GO" id="GO:0031177">
    <property type="term" value="F:phosphopantetheine binding"/>
    <property type="evidence" value="ECO:0007669"/>
    <property type="project" value="InterPro"/>
</dbReference>
<dbReference type="PROSITE" id="PS00455">
    <property type="entry name" value="AMP_BINDING"/>
    <property type="match status" value="1"/>
</dbReference>
<dbReference type="eggNOG" id="COG1020">
    <property type="taxonomic scope" value="Bacteria"/>
</dbReference>
<dbReference type="GO" id="GO:0044550">
    <property type="term" value="P:secondary metabolite biosynthetic process"/>
    <property type="evidence" value="ECO:0007669"/>
    <property type="project" value="UniProtKB-ARBA"/>
</dbReference>
<dbReference type="PROSITE" id="PS00012">
    <property type="entry name" value="PHOSPHOPANTETHEINE"/>
    <property type="match status" value="1"/>
</dbReference>
<dbReference type="FunFam" id="3.30.559.10:FF:000012">
    <property type="entry name" value="Non-ribosomal peptide synthetase"/>
    <property type="match status" value="1"/>
</dbReference>
<dbReference type="PANTHER" id="PTHR45527:SF14">
    <property type="entry name" value="PLIPASTATIN SYNTHASE SUBUNIT B"/>
    <property type="match status" value="1"/>
</dbReference>
<dbReference type="GO" id="GO:0008610">
    <property type="term" value="P:lipid biosynthetic process"/>
    <property type="evidence" value="ECO:0007669"/>
    <property type="project" value="UniProtKB-ARBA"/>
</dbReference>
<dbReference type="SUPFAM" id="SSF47336">
    <property type="entry name" value="ACP-like"/>
    <property type="match status" value="1"/>
</dbReference>
<dbReference type="Pfam" id="PF00668">
    <property type="entry name" value="Condensation"/>
    <property type="match status" value="1"/>
</dbReference>
<dbReference type="Gene3D" id="3.30.300.30">
    <property type="match status" value="1"/>
</dbReference>
<dbReference type="Pfam" id="PF00501">
    <property type="entry name" value="AMP-binding"/>
    <property type="match status" value="1"/>
</dbReference>
<dbReference type="PATRIC" id="fig|1183438.3.peg.1779"/>
<dbReference type="KEGG" id="glj:GKIL_1816"/>
<dbReference type="GO" id="GO:0005829">
    <property type="term" value="C:cytosol"/>
    <property type="evidence" value="ECO:0007669"/>
    <property type="project" value="TreeGrafter"/>
</dbReference>
<protein>
    <submittedName>
        <fullName evidence="6">Cyclohexanecarboxylate-CoA ligase</fullName>
    </submittedName>
</protein>
<dbReference type="InterPro" id="IPR006162">
    <property type="entry name" value="Ppantetheine_attach_site"/>
</dbReference>
<dbReference type="NCBIfam" id="TIGR01733">
    <property type="entry name" value="AA-adenyl-dom"/>
    <property type="match status" value="1"/>
</dbReference>
<dbReference type="InterPro" id="IPR000873">
    <property type="entry name" value="AMP-dep_synth/lig_dom"/>
</dbReference>
<evidence type="ECO:0000256" key="4">
    <source>
        <dbReference type="ARBA" id="ARBA00022598"/>
    </source>
</evidence>
<dbReference type="STRING" id="1183438.GKIL_1816"/>
<evidence type="ECO:0000313" key="7">
    <source>
        <dbReference type="Proteomes" id="UP000017396"/>
    </source>
</evidence>
<dbReference type="Gene3D" id="3.40.50.1820">
    <property type="entry name" value="alpha/beta hydrolase"/>
    <property type="match status" value="1"/>
</dbReference>
<dbReference type="FunFam" id="1.10.1200.10:FF:000016">
    <property type="entry name" value="Non-ribosomal peptide synthase"/>
    <property type="match status" value="1"/>
</dbReference>
<dbReference type="InterPro" id="IPR036736">
    <property type="entry name" value="ACP-like_sf"/>
</dbReference>
<evidence type="ECO:0000313" key="6">
    <source>
        <dbReference type="EMBL" id="AGY58062.1"/>
    </source>
</evidence>
<dbReference type="SUPFAM" id="SSF52777">
    <property type="entry name" value="CoA-dependent acyltransferases"/>
    <property type="match status" value="2"/>
</dbReference>
<evidence type="ECO:0000256" key="3">
    <source>
        <dbReference type="ARBA" id="ARBA00022553"/>
    </source>
</evidence>
<dbReference type="GO" id="GO:0072330">
    <property type="term" value="P:monocarboxylic acid biosynthetic process"/>
    <property type="evidence" value="ECO:0007669"/>
    <property type="project" value="UniProtKB-ARBA"/>
</dbReference>
<dbReference type="FunFam" id="3.40.50.980:FF:000001">
    <property type="entry name" value="Non-ribosomal peptide synthetase"/>
    <property type="match status" value="1"/>
</dbReference>
<dbReference type="Pfam" id="PF13193">
    <property type="entry name" value="AMP-binding_C"/>
    <property type="match status" value="1"/>
</dbReference>
<dbReference type="GO" id="GO:0016874">
    <property type="term" value="F:ligase activity"/>
    <property type="evidence" value="ECO:0007669"/>
    <property type="project" value="UniProtKB-KW"/>
</dbReference>
<dbReference type="EMBL" id="CP003587">
    <property type="protein sequence ID" value="AGY58062.1"/>
    <property type="molecule type" value="Genomic_DNA"/>
</dbReference>
<keyword evidence="2" id="KW-0596">Phosphopantetheine</keyword>
<dbReference type="Gene3D" id="2.30.38.10">
    <property type="entry name" value="Luciferase, Domain 3"/>
    <property type="match status" value="1"/>
</dbReference>
<accession>U5QGH0</accession>
<dbReference type="Pfam" id="PF00550">
    <property type="entry name" value="PP-binding"/>
    <property type="match status" value="1"/>
</dbReference>
<dbReference type="InterPro" id="IPR025110">
    <property type="entry name" value="AMP-bd_C"/>
</dbReference>
<evidence type="ECO:0000259" key="5">
    <source>
        <dbReference type="PROSITE" id="PS50075"/>
    </source>
</evidence>
<dbReference type="InterPro" id="IPR029058">
    <property type="entry name" value="AB_hydrolase_fold"/>
</dbReference>
<dbReference type="InterPro" id="IPR001242">
    <property type="entry name" value="Condensation_dom"/>
</dbReference>
<feature type="domain" description="Carrier" evidence="5">
    <location>
        <begin position="1006"/>
        <end position="1081"/>
    </location>
</feature>
<dbReference type="FunFam" id="3.40.50.980:FF:000002">
    <property type="entry name" value="Enterobactin synthetase component F"/>
    <property type="match status" value="1"/>
</dbReference>
<reference evidence="6 7" key="1">
    <citation type="journal article" date="2013" name="PLoS ONE">
        <title>Cultivation and Complete Genome Sequencing of Gloeobacter kilaueensis sp. nov., from a Lava Cave in Kilauea Caldera, Hawai'i.</title>
        <authorList>
            <person name="Saw J.H."/>
            <person name="Schatz M."/>
            <person name="Brown M.V."/>
            <person name="Kunkel D.D."/>
            <person name="Foster J.S."/>
            <person name="Shick H."/>
            <person name="Christensen S."/>
            <person name="Hou S."/>
            <person name="Wan X."/>
            <person name="Donachie S.P."/>
        </authorList>
    </citation>
    <scope>NUCLEOTIDE SEQUENCE [LARGE SCALE GENOMIC DNA]</scope>
    <source>
        <strain evidence="7">JS</strain>
    </source>
</reference>
<name>U5QGH0_GLOK1</name>
<dbReference type="AlphaFoldDB" id="U5QGH0"/>
<dbReference type="InterPro" id="IPR010071">
    <property type="entry name" value="AA_adenyl_dom"/>
</dbReference>
<sequence>MSDPREKLGRLSPEEQRALLAQRLLARAAQPKTFVPSFSQQRLWFLDQLGLSSAVYHVPLALRLTGPLATDALERALNEIVRRHAVLRTHFGEQERQLRQVVVPKLQLEIEQIDLTALPPDIRAKRLRVLSTEKARCPFDLAKGPLLRAVLFRLAPSEHVLLLTMHHIVSDGWSIGILIQELAALYAAFRSGQPSPLPELPIQYADFATWQQQWLSGKVLEEQLSYWQKQLAGAPALLELPTDRPRPPVQSYRGETFQFETSASLLAGLQQLARQSGATLFMVLLAAFKVLLSRYSRQEDIVVGTPIANRNRSEIEPLIGFFVNTLVLRTDLGGEPSFRELLGRVREVTLEAFDHQDLPFEKLVEHLQPERLLSHNPLFQVMFTLQNAPTAIPEMGNLAIEYAALETGVARADLTLAMGETAAGLSAGFEYSTDLFAPETIARMAGHLLTLLEAVVADPDQPITSLPLLSGTERAQLLALAAPRQHFEPGLCVHQRFEQQVERTPEAVALVWGEEKLSYRELNHRANQLAHHLQALGVGAEVLVGICLERSPELIVSLLAVLKAGGAYVPLDPAYPGERLAFMIQDAGLAVLISNSALVGKLNLEVPRLVQLDTDDKAIEAASTANPVSSVGTQNLAYVIYTSGSTGKPKGVLVEHGQIARLFTATAPWFHFGPEDVWTLFHSFAFDFSVWEIWGALAHGGRLVIVPYATSRSPEDFYALLVREAVTVLNQTPSAFRQLIEAERHLGVDPSLALRLVIFGGEALDLVSLRPWFECHDEVQPQLVNMYGITETTVHVTYRPIGRSDAEQPTGSVIGEAIPDLELHLLDPGGEPVAVGVPGELYVGGAGVARGYLNRPELNRERFLKNRFRPDSRLYRTGDLARRRAGGDLEYLGRIDQQVKIRGFRIELGEIEAALASHPDLRAALVLAREDVPGDRRLVAYAVPEPGATPVESSLRRHLQQRLPEYMVPSAFVLLEGLPLTANGKLDRAALPAPGICPDQRSEAVEPRTPLETVIAEIWCELLQREAVGVHDDFFALGGHSLLATQVITQMREVLEVEVPLLYLFETPTVAALTGRLTADPEHRHRLEKRAQLLLELAELPEAQVQALIDKRANA</sequence>
<dbReference type="Proteomes" id="UP000017396">
    <property type="component" value="Chromosome"/>
</dbReference>
<proteinExistence type="predicted"/>
<keyword evidence="3" id="KW-0597">Phosphoprotein</keyword>
<dbReference type="Gene3D" id="3.30.559.30">
    <property type="entry name" value="Nonribosomal peptide synthetase, condensation domain"/>
    <property type="match status" value="1"/>
</dbReference>
<organism evidence="6 7">
    <name type="scientific">Gloeobacter kilaueensis (strain ATCC BAA-2537 / CCAP 1431/1 / ULC 316 / JS1)</name>
    <dbReference type="NCBI Taxonomy" id="1183438"/>
    <lineage>
        <taxon>Bacteria</taxon>
        <taxon>Bacillati</taxon>
        <taxon>Cyanobacteriota</taxon>
        <taxon>Cyanophyceae</taxon>
        <taxon>Gloeobacterales</taxon>
        <taxon>Gloeobacteraceae</taxon>
        <taxon>Gloeobacter</taxon>
    </lineage>
</organism>
<dbReference type="SMART" id="SM00823">
    <property type="entry name" value="PKS_PP"/>
    <property type="match status" value="1"/>
</dbReference>
<dbReference type="CDD" id="cd19531">
    <property type="entry name" value="LCL_NRPS-like"/>
    <property type="match status" value="1"/>
</dbReference>
<dbReference type="InterPro" id="IPR020806">
    <property type="entry name" value="PKS_PP-bd"/>
</dbReference>
<dbReference type="InterPro" id="IPR045851">
    <property type="entry name" value="AMP-bd_C_sf"/>
</dbReference>
<dbReference type="InterPro" id="IPR009081">
    <property type="entry name" value="PP-bd_ACP"/>
</dbReference>
<dbReference type="Gene3D" id="3.40.50.980">
    <property type="match status" value="2"/>
</dbReference>
<dbReference type="HOGENOM" id="CLU_000022_2_4_3"/>